<dbReference type="Proteomes" id="UP000829542">
    <property type="component" value="Chromosome"/>
</dbReference>
<dbReference type="EMBL" id="CP093379">
    <property type="protein sequence ID" value="UNM97199.1"/>
    <property type="molecule type" value="Genomic_DNA"/>
</dbReference>
<keyword evidence="7" id="KW-1185">Reference proteome</keyword>
<evidence type="ECO:0000313" key="6">
    <source>
        <dbReference type="EMBL" id="UNM97199.1"/>
    </source>
</evidence>
<dbReference type="PANTHER" id="PTHR42770">
    <property type="entry name" value="AMINO ACID TRANSPORTER-RELATED"/>
    <property type="match status" value="1"/>
</dbReference>
<keyword evidence="4" id="KW-0472">Membrane</keyword>
<gene>
    <name evidence="6" type="ORF">MMG00_04940</name>
</gene>
<evidence type="ECO:0000313" key="7">
    <source>
        <dbReference type="Proteomes" id="UP000829542"/>
    </source>
</evidence>
<accession>A0ABY3X2X3</accession>
<comment type="subcellular location">
    <subcellularLocation>
        <location evidence="1">Membrane</location>
        <topology evidence="1">Multi-pass membrane protein</topology>
    </subcellularLocation>
</comment>
<evidence type="ECO:0000256" key="4">
    <source>
        <dbReference type="ARBA" id="ARBA00023136"/>
    </source>
</evidence>
<evidence type="ECO:0000256" key="3">
    <source>
        <dbReference type="ARBA" id="ARBA00022989"/>
    </source>
</evidence>
<keyword evidence="2" id="KW-0812">Transmembrane</keyword>
<dbReference type="Pfam" id="PF00324">
    <property type="entry name" value="AA_permease"/>
    <property type="match status" value="1"/>
</dbReference>
<protein>
    <submittedName>
        <fullName evidence="6">APC family permease</fullName>
    </submittedName>
</protein>
<feature type="domain" description="Amino acid permease/ SLC12A" evidence="5">
    <location>
        <begin position="16"/>
        <end position="375"/>
    </location>
</feature>
<evidence type="ECO:0000259" key="5">
    <source>
        <dbReference type="Pfam" id="PF00324"/>
    </source>
</evidence>
<dbReference type="PANTHER" id="PTHR42770:SF8">
    <property type="entry name" value="PUTRESCINE IMPORTER PUUP"/>
    <property type="match status" value="1"/>
</dbReference>
<evidence type="ECO:0000256" key="2">
    <source>
        <dbReference type="ARBA" id="ARBA00022692"/>
    </source>
</evidence>
<dbReference type="PIRSF" id="PIRSF006060">
    <property type="entry name" value="AA_transporter"/>
    <property type="match status" value="1"/>
</dbReference>
<keyword evidence="3" id="KW-1133">Transmembrane helix</keyword>
<name>A0ABY3X2X3_9GAMM</name>
<dbReference type="InterPro" id="IPR004841">
    <property type="entry name" value="AA-permease/SLC12A_dom"/>
</dbReference>
<proteinExistence type="predicted"/>
<dbReference type="InterPro" id="IPR050367">
    <property type="entry name" value="APC_superfamily"/>
</dbReference>
<evidence type="ECO:0000256" key="1">
    <source>
        <dbReference type="ARBA" id="ARBA00004141"/>
    </source>
</evidence>
<reference evidence="6 7" key="1">
    <citation type="submission" date="2022-03" db="EMBL/GenBank/DDBJ databases">
        <title>Ignatzschineria rhizosphaerae HR5S32.</title>
        <authorList>
            <person name="Sun J.Q."/>
            <person name="Feng J.Y."/>
        </authorList>
    </citation>
    <scope>NUCLEOTIDE SEQUENCE [LARGE SCALE GENOMIC DNA]</scope>
    <source>
        <strain evidence="6 7">HR5S32</strain>
    </source>
</reference>
<organism evidence="6 7">
    <name type="scientific">Ignatzschineria rhizosphaerae</name>
    <dbReference type="NCBI Taxonomy" id="2923279"/>
    <lineage>
        <taxon>Bacteria</taxon>
        <taxon>Pseudomonadati</taxon>
        <taxon>Pseudomonadota</taxon>
        <taxon>Gammaproteobacteria</taxon>
        <taxon>Cardiobacteriales</taxon>
        <taxon>Ignatzschineriaceae</taxon>
        <taxon>Ignatzschineria</taxon>
    </lineage>
</organism>
<sequence>MTNPAMNRVLTTPILIVFGLAYMVPLGIFTTYGQVTVLSHGHLPIAYVITLIMIFFTALSYCRMSTFLPLSGSAYSYTQRTFGPVIGFSVGWVQILDYLFLPIVNYVVLGLYLHEAFPAIPAWSFILGALVSVTALNYIGVRLITPINLFLIALQIIFIGLFIILSMKGADLSPANLIEPLNPSGSDMGGLFSGAAVLCLAFLGFDAIATMAEETKDASKTLPRAIMLTVAIAGAIFLIISFFANVSYPEWQDFLEVDKQDTASLDVINRIGEASNFGGKLLSDLFLATYLTGVYASAMTSQTSVSRILFAMGREGVLPRKIFYNLHPRFHTPHLALVCVAAFSLISLFIPLSLVASMISFGALVAFTAVNACVIKSHLFTQAKENYNLKGFLSFGLLPLIGMCLTTWLWINLDIHAMTIGLLWFVLGISYLIYITKFFKHPIPEIGHDEIDEIIRAREEDEAEEQTA</sequence>